<accession>A0AA40HYI9</accession>
<dbReference type="InterPro" id="IPR017998">
    <property type="entry name" value="Chaperone_TCP-1"/>
</dbReference>
<name>A0AA40HYI9_CNENI</name>
<dbReference type="GO" id="GO:0005832">
    <property type="term" value="C:chaperonin-containing T-complex"/>
    <property type="evidence" value="ECO:0007669"/>
    <property type="project" value="UniProtKB-ARBA"/>
</dbReference>
<evidence type="ECO:0000313" key="5">
    <source>
        <dbReference type="Proteomes" id="UP001177744"/>
    </source>
</evidence>
<protein>
    <submittedName>
        <fullName evidence="4">Uncharacterized protein</fullName>
    </submittedName>
</protein>
<dbReference type="Gene3D" id="1.10.560.10">
    <property type="entry name" value="GroEL-like equatorial domain"/>
    <property type="match status" value="1"/>
</dbReference>
<dbReference type="GO" id="GO:0005524">
    <property type="term" value="F:ATP binding"/>
    <property type="evidence" value="ECO:0007669"/>
    <property type="project" value="UniProtKB-KW"/>
</dbReference>
<evidence type="ECO:0000313" key="4">
    <source>
        <dbReference type="EMBL" id="KAK1339670.1"/>
    </source>
</evidence>
<evidence type="ECO:0000256" key="3">
    <source>
        <dbReference type="ARBA" id="ARBA00023186"/>
    </source>
</evidence>
<dbReference type="AlphaFoldDB" id="A0AA40HYI9"/>
<proteinExistence type="predicted"/>
<sequence length="167" mass="18138">MAYKPYLWVSEGISTCYNASDPLLPGKFRKDSTWHSASSSICTHHHDTGQQQGDDFATVAKMSVQGHGRQAHVGSLIKNLGKEAAACCLRSGYRALHCATMMGHHPVLMLSQNIQHESGRKVQSGNINASKTIADIIQTCLGPKSMMKMFLDSTGVIVMTYDGNAIL</sequence>
<keyword evidence="2" id="KW-0067">ATP-binding</keyword>
<reference evidence="4" key="1">
    <citation type="submission" date="2023-06" db="EMBL/GenBank/DDBJ databases">
        <title>Reference genome for the Northern bat (Eptesicus nilssonii), a most northern bat species.</title>
        <authorList>
            <person name="Laine V.N."/>
            <person name="Pulliainen A.T."/>
            <person name="Lilley T.M."/>
        </authorList>
    </citation>
    <scope>NUCLEOTIDE SEQUENCE</scope>
    <source>
        <strain evidence="4">BLF_Eptnil</strain>
        <tissue evidence="4">Kidney</tissue>
    </source>
</reference>
<dbReference type="Proteomes" id="UP001177744">
    <property type="component" value="Unassembled WGS sequence"/>
</dbReference>
<dbReference type="GO" id="GO:0140662">
    <property type="term" value="F:ATP-dependent protein folding chaperone"/>
    <property type="evidence" value="ECO:0007669"/>
    <property type="project" value="InterPro"/>
</dbReference>
<keyword evidence="1" id="KW-0547">Nucleotide-binding</keyword>
<comment type="caution">
    <text evidence="4">The sequence shown here is derived from an EMBL/GenBank/DDBJ whole genome shotgun (WGS) entry which is preliminary data.</text>
</comment>
<dbReference type="PANTHER" id="PTHR11353">
    <property type="entry name" value="CHAPERONIN"/>
    <property type="match status" value="1"/>
</dbReference>
<organism evidence="4 5">
    <name type="scientific">Cnephaeus nilssonii</name>
    <name type="common">Northern bat</name>
    <name type="synonym">Eptesicus nilssonii</name>
    <dbReference type="NCBI Taxonomy" id="3371016"/>
    <lineage>
        <taxon>Eukaryota</taxon>
        <taxon>Metazoa</taxon>
        <taxon>Chordata</taxon>
        <taxon>Craniata</taxon>
        <taxon>Vertebrata</taxon>
        <taxon>Euteleostomi</taxon>
        <taxon>Mammalia</taxon>
        <taxon>Eutheria</taxon>
        <taxon>Laurasiatheria</taxon>
        <taxon>Chiroptera</taxon>
        <taxon>Yangochiroptera</taxon>
        <taxon>Vespertilionidae</taxon>
        <taxon>Cnephaeus</taxon>
    </lineage>
</organism>
<dbReference type="SUPFAM" id="SSF48592">
    <property type="entry name" value="GroEL equatorial domain-like"/>
    <property type="match status" value="1"/>
</dbReference>
<gene>
    <name evidence="4" type="ORF">QTO34_018224</name>
</gene>
<keyword evidence="3" id="KW-0143">Chaperone</keyword>
<evidence type="ECO:0000256" key="2">
    <source>
        <dbReference type="ARBA" id="ARBA00022840"/>
    </source>
</evidence>
<evidence type="ECO:0000256" key="1">
    <source>
        <dbReference type="ARBA" id="ARBA00022741"/>
    </source>
</evidence>
<keyword evidence="5" id="KW-1185">Reference proteome</keyword>
<dbReference type="InterPro" id="IPR027413">
    <property type="entry name" value="GROEL-like_equatorial_sf"/>
</dbReference>
<dbReference type="EMBL" id="JAULJE010000008">
    <property type="protein sequence ID" value="KAK1339670.1"/>
    <property type="molecule type" value="Genomic_DNA"/>
</dbReference>